<dbReference type="GO" id="GO:0008009">
    <property type="term" value="F:chemokine activity"/>
    <property type="evidence" value="ECO:0007669"/>
    <property type="project" value="InterPro"/>
</dbReference>
<dbReference type="Ensembl" id="ENSATET00000075848.1">
    <property type="protein sequence ID" value="ENSATEP00000076612.1"/>
    <property type="gene ID" value="ENSATEG00000031323.1"/>
</dbReference>
<sequence>MSVKILSVTLLLLCACLCFQSSAGNRRHPTSVVPLCCTKVSSVDISAQITGRSSIQKAKGQCVHAIIFHIKDGKVCVDPTAEWAQKCKLRIIKGTHTLKQTFDCHLT</sequence>
<dbReference type="PROSITE" id="PS51257">
    <property type="entry name" value="PROKAR_LIPOPROTEIN"/>
    <property type="match status" value="1"/>
</dbReference>
<proteinExistence type="predicted"/>
<dbReference type="Gene3D" id="2.40.50.40">
    <property type="match status" value="1"/>
</dbReference>
<dbReference type="AlphaFoldDB" id="A0AAQ6IRL4"/>
<reference evidence="4" key="2">
    <citation type="submission" date="2025-08" db="UniProtKB">
        <authorList>
            <consortium name="Ensembl"/>
        </authorList>
    </citation>
    <scope>IDENTIFICATION</scope>
</reference>
<protein>
    <recommendedName>
        <fullName evidence="3">Chemokine interleukin-8-like domain-containing protein</fullName>
    </recommendedName>
</protein>
<feature type="signal peptide" evidence="2">
    <location>
        <begin position="1"/>
        <end position="24"/>
    </location>
</feature>
<dbReference type="InterPro" id="IPR036048">
    <property type="entry name" value="Interleukin_8-like_sf"/>
</dbReference>
<dbReference type="SMART" id="SM00199">
    <property type="entry name" value="SCY"/>
    <property type="match status" value="1"/>
</dbReference>
<keyword evidence="1" id="KW-0202">Cytokine</keyword>
<dbReference type="GO" id="GO:0006955">
    <property type="term" value="P:immune response"/>
    <property type="evidence" value="ECO:0007669"/>
    <property type="project" value="InterPro"/>
</dbReference>
<keyword evidence="2" id="KW-0732">Signal</keyword>
<reference evidence="4 5" key="1">
    <citation type="submission" date="2021-04" db="EMBL/GenBank/DDBJ databases">
        <authorList>
            <consortium name="Wellcome Sanger Institute Data Sharing"/>
        </authorList>
    </citation>
    <scope>NUCLEOTIDE SEQUENCE [LARGE SCALE GENOMIC DNA]</scope>
</reference>
<accession>A0AAQ6IRL4</accession>
<evidence type="ECO:0000259" key="3">
    <source>
        <dbReference type="SMART" id="SM00199"/>
    </source>
</evidence>
<dbReference type="GeneTree" id="ENSGT00940000179170"/>
<evidence type="ECO:0000256" key="2">
    <source>
        <dbReference type="SAM" id="SignalP"/>
    </source>
</evidence>
<reference evidence="4" key="3">
    <citation type="submission" date="2025-09" db="UniProtKB">
        <authorList>
            <consortium name="Ensembl"/>
        </authorList>
    </citation>
    <scope>IDENTIFICATION</scope>
</reference>
<dbReference type="SUPFAM" id="SSF54117">
    <property type="entry name" value="Interleukin 8-like chemokines"/>
    <property type="match status" value="1"/>
</dbReference>
<keyword evidence="5" id="KW-1185">Reference proteome</keyword>
<evidence type="ECO:0000313" key="5">
    <source>
        <dbReference type="Proteomes" id="UP000265040"/>
    </source>
</evidence>
<feature type="domain" description="Chemokine interleukin-8-like" evidence="3">
    <location>
        <begin position="33"/>
        <end position="91"/>
    </location>
</feature>
<organism evidence="4 5">
    <name type="scientific">Anabas testudineus</name>
    <name type="common">Climbing perch</name>
    <name type="synonym">Anthias testudineus</name>
    <dbReference type="NCBI Taxonomy" id="64144"/>
    <lineage>
        <taxon>Eukaryota</taxon>
        <taxon>Metazoa</taxon>
        <taxon>Chordata</taxon>
        <taxon>Craniata</taxon>
        <taxon>Vertebrata</taxon>
        <taxon>Euteleostomi</taxon>
        <taxon>Actinopterygii</taxon>
        <taxon>Neopterygii</taxon>
        <taxon>Teleostei</taxon>
        <taxon>Neoteleostei</taxon>
        <taxon>Acanthomorphata</taxon>
        <taxon>Anabantaria</taxon>
        <taxon>Anabantiformes</taxon>
        <taxon>Anabantoidei</taxon>
        <taxon>Anabantidae</taxon>
        <taxon>Anabas</taxon>
    </lineage>
</organism>
<gene>
    <name evidence="4" type="primary">CXCL8</name>
</gene>
<name>A0AAQ6IRL4_ANATE</name>
<feature type="chain" id="PRO_5043927449" description="Chemokine interleukin-8-like domain-containing protein" evidence="2">
    <location>
        <begin position="25"/>
        <end position="107"/>
    </location>
</feature>
<dbReference type="GO" id="GO:0005615">
    <property type="term" value="C:extracellular space"/>
    <property type="evidence" value="ECO:0007669"/>
    <property type="project" value="UniProtKB-KW"/>
</dbReference>
<evidence type="ECO:0000313" key="4">
    <source>
        <dbReference type="Ensembl" id="ENSATEP00000076612.1"/>
    </source>
</evidence>
<dbReference type="InterPro" id="IPR001811">
    <property type="entry name" value="Chemokine_IL8-like_dom"/>
</dbReference>
<dbReference type="Pfam" id="PF00048">
    <property type="entry name" value="IL8"/>
    <property type="match status" value="1"/>
</dbReference>
<evidence type="ECO:0000256" key="1">
    <source>
        <dbReference type="ARBA" id="ARBA00022514"/>
    </source>
</evidence>
<dbReference type="Proteomes" id="UP000265040">
    <property type="component" value="Chromosome 2"/>
</dbReference>